<dbReference type="InterPro" id="IPR050951">
    <property type="entry name" value="Retrovirus_Pol_polyprotein"/>
</dbReference>
<dbReference type="InterPro" id="IPR043502">
    <property type="entry name" value="DNA/RNA_pol_sf"/>
</dbReference>
<evidence type="ECO:0000256" key="3">
    <source>
        <dbReference type="ARBA" id="ARBA00022722"/>
    </source>
</evidence>
<keyword evidence="9" id="KW-1185">Reference proteome</keyword>
<keyword evidence="6" id="KW-0695">RNA-directed DNA polymerase</keyword>
<sequence length="250" mass="28842">MEFQWLAQHSLAMDTIKKFLTEAPVLRYYDVSKPITVQCDASQSGLGAVLLQEGQTVCYPSQALTDTESRYAQIEKEMLAITWSCDKFDQYLYGRDEVNIETDHEPLKSVFKKKIHKSPKHLQRMRLALQKYNLDVQYKQGTLMHIADALSRAYLKTTDGAQTEFCEICALETVDHEEHIQVELPKRDVFREQIASDSEIQELIRVIKSGWPERKKCPPAVQPYYDEQSELIELQGLVFRGEQLVVPLSL</sequence>
<organism evidence="8 9">
    <name type="scientific">Acropora cervicornis</name>
    <name type="common">Staghorn coral</name>
    <dbReference type="NCBI Taxonomy" id="6130"/>
    <lineage>
        <taxon>Eukaryota</taxon>
        <taxon>Metazoa</taxon>
        <taxon>Cnidaria</taxon>
        <taxon>Anthozoa</taxon>
        <taxon>Hexacorallia</taxon>
        <taxon>Scleractinia</taxon>
        <taxon>Astrocoeniina</taxon>
        <taxon>Acroporidae</taxon>
        <taxon>Acropora</taxon>
    </lineage>
</organism>
<evidence type="ECO:0000313" key="8">
    <source>
        <dbReference type="EMBL" id="KAK2564241.1"/>
    </source>
</evidence>
<proteinExistence type="predicted"/>
<evidence type="ECO:0000259" key="7">
    <source>
        <dbReference type="Pfam" id="PF17917"/>
    </source>
</evidence>
<dbReference type="GO" id="GO:0003964">
    <property type="term" value="F:RNA-directed DNA polymerase activity"/>
    <property type="evidence" value="ECO:0007669"/>
    <property type="project" value="UniProtKB-KW"/>
</dbReference>
<keyword evidence="5" id="KW-0378">Hydrolase</keyword>
<evidence type="ECO:0000256" key="6">
    <source>
        <dbReference type="ARBA" id="ARBA00022918"/>
    </source>
</evidence>
<dbReference type="GO" id="GO:0004519">
    <property type="term" value="F:endonuclease activity"/>
    <property type="evidence" value="ECO:0007669"/>
    <property type="project" value="UniProtKB-KW"/>
</dbReference>
<dbReference type="CDD" id="cd09274">
    <property type="entry name" value="RNase_HI_RT_Ty3"/>
    <property type="match status" value="1"/>
</dbReference>
<accession>A0AAD9V7K4</accession>
<evidence type="ECO:0000256" key="2">
    <source>
        <dbReference type="ARBA" id="ARBA00022695"/>
    </source>
</evidence>
<dbReference type="PANTHER" id="PTHR37984">
    <property type="entry name" value="PROTEIN CBG26694"/>
    <property type="match status" value="1"/>
</dbReference>
<dbReference type="Pfam" id="PF17917">
    <property type="entry name" value="RT_RNaseH"/>
    <property type="match status" value="1"/>
</dbReference>
<dbReference type="AlphaFoldDB" id="A0AAD9V7K4"/>
<dbReference type="GO" id="GO:0016787">
    <property type="term" value="F:hydrolase activity"/>
    <property type="evidence" value="ECO:0007669"/>
    <property type="project" value="UniProtKB-KW"/>
</dbReference>
<evidence type="ECO:0000313" key="9">
    <source>
        <dbReference type="Proteomes" id="UP001249851"/>
    </source>
</evidence>
<keyword evidence="1" id="KW-0808">Transferase</keyword>
<feature type="domain" description="Reverse transcriptase RNase H-like" evidence="7">
    <location>
        <begin position="30"/>
        <end position="132"/>
    </location>
</feature>
<dbReference type="Gene3D" id="3.10.20.370">
    <property type="match status" value="1"/>
</dbReference>
<dbReference type="Proteomes" id="UP001249851">
    <property type="component" value="Unassembled WGS sequence"/>
</dbReference>
<dbReference type="SUPFAM" id="SSF56672">
    <property type="entry name" value="DNA/RNA polymerases"/>
    <property type="match status" value="1"/>
</dbReference>
<reference evidence="8" key="1">
    <citation type="journal article" date="2023" name="G3 (Bethesda)">
        <title>Whole genome assembly and annotation of the endangered Caribbean coral Acropora cervicornis.</title>
        <authorList>
            <person name="Selwyn J.D."/>
            <person name="Vollmer S.V."/>
        </authorList>
    </citation>
    <scope>NUCLEOTIDE SEQUENCE</scope>
    <source>
        <strain evidence="8">K2</strain>
    </source>
</reference>
<protein>
    <submittedName>
        <fullName evidence="8">Retrovirus-related Pol polyprotein from transposon 17.6</fullName>
    </submittedName>
</protein>
<gene>
    <name evidence="8" type="ORF">P5673_012488</name>
</gene>
<dbReference type="InterPro" id="IPR041373">
    <property type="entry name" value="RT_RNaseH"/>
</dbReference>
<evidence type="ECO:0000256" key="5">
    <source>
        <dbReference type="ARBA" id="ARBA00022801"/>
    </source>
</evidence>
<dbReference type="EMBL" id="JARQWQ010000023">
    <property type="protein sequence ID" value="KAK2564241.1"/>
    <property type="molecule type" value="Genomic_DNA"/>
</dbReference>
<reference evidence="8" key="2">
    <citation type="journal article" date="2023" name="Science">
        <title>Genomic signatures of disease resistance in endangered staghorn corals.</title>
        <authorList>
            <person name="Vollmer S.V."/>
            <person name="Selwyn J.D."/>
            <person name="Despard B.A."/>
            <person name="Roesel C.L."/>
        </authorList>
    </citation>
    <scope>NUCLEOTIDE SEQUENCE</scope>
    <source>
        <strain evidence="8">K2</strain>
    </source>
</reference>
<keyword evidence="3" id="KW-0540">Nuclease</keyword>
<evidence type="ECO:0000256" key="4">
    <source>
        <dbReference type="ARBA" id="ARBA00022759"/>
    </source>
</evidence>
<evidence type="ECO:0000256" key="1">
    <source>
        <dbReference type="ARBA" id="ARBA00022679"/>
    </source>
</evidence>
<comment type="caution">
    <text evidence="8">The sequence shown here is derived from an EMBL/GenBank/DDBJ whole genome shotgun (WGS) entry which is preliminary data.</text>
</comment>
<dbReference type="PANTHER" id="PTHR37984:SF8">
    <property type="entry name" value="CCHC-TYPE DOMAIN-CONTAINING PROTEIN"/>
    <property type="match status" value="1"/>
</dbReference>
<name>A0AAD9V7K4_ACRCE</name>
<keyword evidence="2" id="KW-0548">Nucleotidyltransferase</keyword>
<dbReference type="FunFam" id="3.10.20.370:FF:000001">
    <property type="entry name" value="Retrovirus-related Pol polyprotein from transposon 17.6-like protein"/>
    <property type="match status" value="1"/>
</dbReference>
<keyword evidence="4" id="KW-0255">Endonuclease</keyword>